<dbReference type="SUPFAM" id="SSF47384">
    <property type="entry name" value="Homodimeric domain of signal transducing histidine kinase"/>
    <property type="match status" value="1"/>
</dbReference>
<evidence type="ECO:0000313" key="14">
    <source>
        <dbReference type="EMBL" id="GGD85572.1"/>
    </source>
</evidence>
<keyword evidence="8" id="KW-0067">ATP-binding</keyword>
<dbReference type="InterPro" id="IPR005467">
    <property type="entry name" value="His_kinase_dom"/>
</dbReference>
<dbReference type="GO" id="GO:0000155">
    <property type="term" value="F:phosphorelay sensor kinase activity"/>
    <property type="evidence" value="ECO:0007669"/>
    <property type="project" value="InterPro"/>
</dbReference>
<evidence type="ECO:0000256" key="7">
    <source>
        <dbReference type="ARBA" id="ARBA00022777"/>
    </source>
</evidence>
<keyword evidence="5" id="KW-0808">Transferase</keyword>
<keyword evidence="12" id="KW-0812">Transmembrane</keyword>
<evidence type="ECO:0000256" key="6">
    <source>
        <dbReference type="ARBA" id="ARBA00022741"/>
    </source>
</evidence>
<feature type="transmembrane region" description="Helical" evidence="12">
    <location>
        <begin position="43"/>
        <end position="61"/>
    </location>
</feature>
<dbReference type="InterPro" id="IPR050736">
    <property type="entry name" value="Sensor_HK_Regulatory"/>
</dbReference>
<protein>
    <recommendedName>
        <fullName evidence="10">Circadian input-output histidine kinase CikA</fullName>
        <ecNumber evidence="3">2.7.13.3</ecNumber>
    </recommendedName>
</protein>
<dbReference type="SMART" id="SM00388">
    <property type="entry name" value="HisKA"/>
    <property type="match status" value="1"/>
</dbReference>
<dbReference type="EC" id="2.7.13.3" evidence="3"/>
<keyword evidence="15" id="KW-1185">Reference proteome</keyword>
<dbReference type="PRINTS" id="PR00344">
    <property type="entry name" value="BCTRLSENSOR"/>
</dbReference>
<dbReference type="FunFam" id="3.30.565.10:FF:000010">
    <property type="entry name" value="Sensor histidine kinase RcsC"/>
    <property type="match status" value="1"/>
</dbReference>
<dbReference type="RefSeq" id="WP_188996194.1">
    <property type="nucleotide sequence ID" value="NZ_BMHP01000004.1"/>
</dbReference>
<dbReference type="SMART" id="SM00387">
    <property type="entry name" value="HATPase_c"/>
    <property type="match status" value="1"/>
</dbReference>
<dbReference type="CDD" id="cd16922">
    <property type="entry name" value="HATPase_EvgS-ArcB-TorS-like"/>
    <property type="match status" value="1"/>
</dbReference>
<dbReference type="Pfam" id="PF00512">
    <property type="entry name" value="HisKA"/>
    <property type="match status" value="1"/>
</dbReference>
<proteinExistence type="inferred from homology"/>
<keyword evidence="12" id="KW-1133">Transmembrane helix</keyword>
<dbReference type="Proteomes" id="UP000612456">
    <property type="component" value="Unassembled WGS sequence"/>
</dbReference>
<evidence type="ECO:0000256" key="11">
    <source>
        <dbReference type="SAM" id="Coils"/>
    </source>
</evidence>
<organism evidence="14 15">
    <name type="scientific">Paenibacillus nasutitermitis</name>
    <dbReference type="NCBI Taxonomy" id="1652958"/>
    <lineage>
        <taxon>Bacteria</taxon>
        <taxon>Bacillati</taxon>
        <taxon>Bacillota</taxon>
        <taxon>Bacilli</taxon>
        <taxon>Bacillales</taxon>
        <taxon>Paenibacillaceae</taxon>
        <taxon>Paenibacillus</taxon>
    </lineage>
</organism>
<evidence type="ECO:0000256" key="8">
    <source>
        <dbReference type="ARBA" id="ARBA00022840"/>
    </source>
</evidence>
<feature type="transmembrane region" description="Helical" evidence="12">
    <location>
        <begin position="108"/>
        <end position="127"/>
    </location>
</feature>
<comment type="caution">
    <text evidence="14">The sequence shown here is derived from an EMBL/GenBank/DDBJ whole genome shotgun (WGS) entry which is preliminary data.</text>
</comment>
<reference evidence="14" key="2">
    <citation type="submission" date="2020-09" db="EMBL/GenBank/DDBJ databases">
        <authorList>
            <person name="Sun Q."/>
            <person name="Zhou Y."/>
        </authorList>
    </citation>
    <scope>NUCLEOTIDE SEQUENCE</scope>
    <source>
        <strain evidence="14">CGMCC 1.15178</strain>
    </source>
</reference>
<sequence>MQELGIFVKTFFANISIMLLLMYLASLVYKYLIYKLTPGWKEALFVVLVILGGWASMQYGFRFSSGTLFDLRFMTIIIAPMFVRHQASIIVIGAGVALARLTFGLNEAAVVGSINMLVMSAACYFVVREAARRRFGFYKKMVTVIFSVNTINVIFIALFGVIPMEHYLWRIAPGSYILSVILSFMFVLILREFIMEANRKQELLLYNERLEEQHRLAEKRTAELQAAKIELERKNELVMLASRYKSEFLANMSHEVRTPLNSMLVLAQLLQDNSDGNLSEGEVRYASIIHSSGEDLLKLISDVLDMSKIEAGHMEVNREEFSVSELLQHFKYTFGPVALKKNINLTVKREFGVPEFLYTDVQRVRQILNNMLSNAVKFTAFGSIQLVVYKAVEVEEAGSGEVRPGDWLAFSVQDTGIGVPKDKHSLIFEAFQQLDGSTSRTYGGTGLGLSISKQFAELLGGVIGLESEKGRGSRFTLYLPWKEAAAV</sequence>
<feature type="domain" description="Histidine kinase" evidence="13">
    <location>
        <begin position="251"/>
        <end position="483"/>
    </location>
</feature>
<dbReference type="Pfam" id="PF02518">
    <property type="entry name" value="HATPase_c"/>
    <property type="match status" value="1"/>
</dbReference>
<evidence type="ECO:0000313" key="15">
    <source>
        <dbReference type="Proteomes" id="UP000612456"/>
    </source>
</evidence>
<evidence type="ECO:0000259" key="13">
    <source>
        <dbReference type="PROSITE" id="PS50109"/>
    </source>
</evidence>
<feature type="transmembrane region" description="Helical" evidence="12">
    <location>
        <begin position="142"/>
        <end position="162"/>
    </location>
</feature>
<keyword evidence="11" id="KW-0175">Coiled coil</keyword>
<dbReference type="Gene3D" id="1.10.287.130">
    <property type="match status" value="1"/>
</dbReference>
<keyword evidence="6" id="KW-0547">Nucleotide-binding</keyword>
<evidence type="ECO:0000256" key="12">
    <source>
        <dbReference type="SAM" id="Phobius"/>
    </source>
</evidence>
<dbReference type="InterPro" id="IPR036890">
    <property type="entry name" value="HATPase_C_sf"/>
</dbReference>
<dbReference type="InterPro" id="IPR036097">
    <property type="entry name" value="HisK_dim/P_sf"/>
</dbReference>
<dbReference type="EMBL" id="BMHP01000004">
    <property type="protein sequence ID" value="GGD85572.1"/>
    <property type="molecule type" value="Genomic_DNA"/>
</dbReference>
<accession>A0A916ZB59</accession>
<evidence type="ECO:0000256" key="1">
    <source>
        <dbReference type="ARBA" id="ARBA00000085"/>
    </source>
</evidence>
<dbReference type="InterPro" id="IPR003594">
    <property type="entry name" value="HATPase_dom"/>
</dbReference>
<evidence type="ECO:0000256" key="3">
    <source>
        <dbReference type="ARBA" id="ARBA00012438"/>
    </source>
</evidence>
<reference evidence="14" key="1">
    <citation type="journal article" date="2014" name="Int. J. Syst. Evol. Microbiol.">
        <title>Complete genome sequence of Corynebacterium casei LMG S-19264T (=DSM 44701T), isolated from a smear-ripened cheese.</title>
        <authorList>
            <consortium name="US DOE Joint Genome Institute (JGI-PGF)"/>
            <person name="Walter F."/>
            <person name="Albersmeier A."/>
            <person name="Kalinowski J."/>
            <person name="Ruckert C."/>
        </authorList>
    </citation>
    <scope>NUCLEOTIDE SEQUENCE</scope>
    <source>
        <strain evidence="14">CGMCC 1.15178</strain>
    </source>
</reference>
<keyword evidence="12" id="KW-0472">Membrane</keyword>
<feature type="coiled-coil region" evidence="11">
    <location>
        <begin position="200"/>
        <end position="237"/>
    </location>
</feature>
<dbReference type="InterPro" id="IPR004358">
    <property type="entry name" value="Sig_transdc_His_kin-like_C"/>
</dbReference>
<dbReference type="PANTHER" id="PTHR43711">
    <property type="entry name" value="TWO-COMPONENT HISTIDINE KINASE"/>
    <property type="match status" value="1"/>
</dbReference>
<dbReference type="InterPro" id="IPR003661">
    <property type="entry name" value="HisK_dim/P_dom"/>
</dbReference>
<evidence type="ECO:0000256" key="4">
    <source>
        <dbReference type="ARBA" id="ARBA00022553"/>
    </source>
</evidence>
<name>A0A916ZB59_9BACL</name>
<dbReference type="SUPFAM" id="SSF55874">
    <property type="entry name" value="ATPase domain of HSP90 chaperone/DNA topoisomerase II/histidine kinase"/>
    <property type="match status" value="1"/>
</dbReference>
<evidence type="ECO:0000256" key="2">
    <source>
        <dbReference type="ARBA" id="ARBA00006402"/>
    </source>
</evidence>
<keyword evidence="4" id="KW-0597">Phosphoprotein</keyword>
<feature type="transmembrane region" description="Helical" evidence="12">
    <location>
        <begin position="168"/>
        <end position="190"/>
    </location>
</feature>
<feature type="transmembrane region" description="Helical" evidence="12">
    <location>
        <begin position="12"/>
        <end position="31"/>
    </location>
</feature>
<dbReference type="PANTHER" id="PTHR43711:SF26">
    <property type="entry name" value="SENSOR HISTIDINE KINASE RCSC"/>
    <property type="match status" value="1"/>
</dbReference>
<dbReference type="GO" id="GO:0005524">
    <property type="term" value="F:ATP binding"/>
    <property type="evidence" value="ECO:0007669"/>
    <property type="project" value="UniProtKB-KW"/>
</dbReference>
<evidence type="ECO:0000256" key="10">
    <source>
        <dbReference type="ARBA" id="ARBA00074306"/>
    </source>
</evidence>
<evidence type="ECO:0000256" key="9">
    <source>
        <dbReference type="ARBA" id="ARBA00023012"/>
    </source>
</evidence>
<dbReference type="PROSITE" id="PS50109">
    <property type="entry name" value="HIS_KIN"/>
    <property type="match status" value="1"/>
</dbReference>
<dbReference type="CDD" id="cd00082">
    <property type="entry name" value="HisKA"/>
    <property type="match status" value="1"/>
</dbReference>
<dbReference type="AlphaFoldDB" id="A0A916ZB59"/>
<dbReference type="Gene3D" id="3.30.565.10">
    <property type="entry name" value="Histidine kinase-like ATPase, C-terminal domain"/>
    <property type="match status" value="1"/>
</dbReference>
<gene>
    <name evidence="14" type="ORF">GCM10010911_49960</name>
</gene>
<comment type="similarity">
    <text evidence="2">In the N-terminal section; belongs to the phytochrome family.</text>
</comment>
<evidence type="ECO:0000256" key="5">
    <source>
        <dbReference type="ARBA" id="ARBA00022679"/>
    </source>
</evidence>
<comment type="catalytic activity">
    <reaction evidence="1">
        <text>ATP + protein L-histidine = ADP + protein N-phospho-L-histidine.</text>
        <dbReference type="EC" id="2.7.13.3"/>
    </reaction>
</comment>
<keyword evidence="9" id="KW-0902">Two-component regulatory system</keyword>
<keyword evidence="7" id="KW-0418">Kinase</keyword>